<feature type="domain" description="ATP-grasp" evidence="3">
    <location>
        <begin position="120"/>
        <end position="315"/>
    </location>
</feature>
<evidence type="ECO:0000313" key="4">
    <source>
        <dbReference type="EMBL" id="RMI39637.1"/>
    </source>
</evidence>
<evidence type="ECO:0000313" key="5">
    <source>
        <dbReference type="Proteomes" id="UP000282674"/>
    </source>
</evidence>
<keyword evidence="1" id="KW-0067">ATP-binding</keyword>
<accession>A0A3M2LQH8</accession>
<dbReference type="SUPFAM" id="SSF56059">
    <property type="entry name" value="Glutathione synthetase ATP-binding domain-like"/>
    <property type="match status" value="1"/>
</dbReference>
<organism evidence="4 5">
    <name type="scientific">Actinomadura harenae</name>
    <dbReference type="NCBI Taxonomy" id="2483351"/>
    <lineage>
        <taxon>Bacteria</taxon>
        <taxon>Bacillati</taxon>
        <taxon>Actinomycetota</taxon>
        <taxon>Actinomycetes</taxon>
        <taxon>Streptosporangiales</taxon>
        <taxon>Thermomonosporaceae</taxon>
        <taxon>Actinomadura</taxon>
    </lineage>
</organism>
<protein>
    <submittedName>
        <fullName evidence="4">ATP-grasp domain-containing protein</fullName>
    </submittedName>
</protein>
<evidence type="ECO:0000256" key="2">
    <source>
        <dbReference type="SAM" id="MobiDB-lite"/>
    </source>
</evidence>
<keyword evidence="1" id="KW-0547">Nucleotide-binding</keyword>
<comment type="caution">
    <text evidence="4">The sequence shown here is derived from an EMBL/GenBank/DDBJ whole genome shotgun (WGS) entry which is preliminary data.</text>
</comment>
<feature type="region of interest" description="Disordered" evidence="2">
    <location>
        <begin position="390"/>
        <end position="446"/>
    </location>
</feature>
<dbReference type="InterPro" id="IPR011761">
    <property type="entry name" value="ATP-grasp"/>
</dbReference>
<proteinExistence type="predicted"/>
<feature type="compositionally biased region" description="Basic and acidic residues" evidence="2">
    <location>
        <begin position="436"/>
        <end position="446"/>
    </location>
</feature>
<dbReference type="Proteomes" id="UP000282674">
    <property type="component" value="Unassembled WGS sequence"/>
</dbReference>
<reference evidence="4 5" key="1">
    <citation type="submission" date="2018-10" db="EMBL/GenBank/DDBJ databases">
        <title>Isolation from soil.</title>
        <authorList>
            <person name="Hu J."/>
        </authorList>
    </citation>
    <scope>NUCLEOTIDE SEQUENCE [LARGE SCALE GENOMIC DNA]</scope>
    <source>
        <strain evidence="4 5">NEAU-Ht49</strain>
    </source>
</reference>
<dbReference type="Gene3D" id="3.30.470.20">
    <property type="entry name" value="ATP-grasp fold, B domain"/>
    <property type="match status" value="1"/>
</dbReference>
<name>A0A3M2LQH8_9ACTN</name>
<evidence type="ECO:0000259" key="3">
    <source>
        <dbReference type="PROSITE" id="PS50975"/>
    </source>
</evidence>
<gene>
    <name evidence="4" type="ORF">EBO15_29165</name>
</gene>
<dbReference type="GO" id="GO:0046872">
    <property type="term" value="F:metal ion binding"/>
    <property type="evidence" value="ECO:0007669"/>
    <property type="project" value="InterPro"/>
</dbReference>
<sequence length="446" mass="48613">MLLFRTNHYPLHHGTLAAVRSLGRAGIEVHALLEGRASPVSRSRYLSGAHAFGPHPADAPGLIGHLARVAGHIGRPPLLIPMDDAAALFSADHRNTLAGLFRLPGMSRAPADVADKSALLECCRRVGVPVPSSHVPAGPHVSPDDLDALGYPVIAKWSRPWMLPRGARSTTLAHDLREARALLRLSFTPDHRAAGPVIFQQIVGDTRHDWFFQGYFDDESNLLFGGVGKKRLAYPRRTGATVVGEWLPNPRLERHVRALARRLGYTGPADLDFRYDQRDDTYSLLDYNPRLGAQFRLFTDRGGKDLVRVLHLLASGRPVPPVRPVYGRKILVENHYLPLMAATRPHGLAALRDCELAWLAADDLAPMTTLVRQSLRVAARKAVRGLPTAGGIARRLTRRSSDEPDMPDTSATPATHDAPGTPGTPDASAVSAVAGPDRRDQRTPPQ</sequence>
<keyword evidence="5" id="KW-1185">Reference proteome</keyword>
<evidence type="ECO:0000256" key="1">
    <source>
        <dbReference type="PROSITE-ProRule" id="PRU00409"/>
    </source>
</evidence>
<dbReference type="EMBL" id="RFFG01000064">
    <property type="protein sequence ID" value="RMI39637.1"/>
    <property type="molecule type" value="Genomic_DNA"/>
</dbReference>
<dbReference type="GO" id="GO:0005524">
    <property type="term" value="F:ATP binding"/>
    <property type="evidence" value="ECO:0007669"/>
    <property type="project" value="UniProtKB-UniRule"/>
</dbReference>
<dbReference type="AlphaFoldDB" id="A0A3M2LQH8"/>
<dbReference type="PROSITE" id="PS50975">
    <property type="entry name" value="ATP_GRASP"/>
    <property type="match status" value="1"/>
</dbReference>